<dbReference type="AlphaFoldDB" id="X8C8A4"/>
<accession>X8C8A4</accession>
<dbReference type="EMBL" id="JAOB01000033">
    <property type="protein sequence ID" value="EUA52299.1"/>
    <property type="molecule type" value="Genomic_DNA"/>
</dbReference>
<feature type="transmembrane region" description="Helical" evidence="1">
    <location>
        <begin position="65"/>
        <end position="86"/>
    </location>
</feature>
<keyword evidence="1" id="KW-1133">Transmembrane helix</keyword>
<evidence type="ECO:0000256" key="1">
    <source>
        <dbReference type="SAM" id="Phobius"/>
    </source>
</evidence>
<keyword evidence="1" id="KW-0812">Transmembrane</keyword>
<evidence type="ECO:0000313" key="2">
    <source>
        <dbReference type="EMBL" id="EUA52299.1"/>
    </source>
</evidence>
<proteinExistence type="predicted"/>
<dbReference type="PATRIC" id="fig|1299334.3.peg.3592"/>
<comment type="caution">
    <text evidence="2">The sequence shown here is derived from an EMBL/GenBank/DDBJ whole genome shotgun (WGS) entry which is preliminary data.</text>
</comment>
<organism evidence="2">
    <name type="scientific">Mycobacterium xenopi 4042</name>
    <dbReference type="NCBI Taxonomy" id="1299334"/>
    <lineage>
        <taxon>Bacteria</taxon>
        <taxon>Bacillati</taxon>
        <taxon>Actinomycetota</taxon>
        <taxon>Actinomycetes</taxon>
        <taxon>Mycobacteriales</taxon>
        <taxon>Mycobacteriaceae</taxon>
        <taxon>Mycobacterium</taxon>
    </lineage>
</organism>
<gene>
    <name evidence="2" type="ORF">I553_2485</name>
</gene>
<sequence length="89" mass="9394">MGIVLMLPLAMATDNCHEGSTDKVCELTARGQNMLVMIPWMCLFAGLAAGVVGAAVAAHFRRTPLTGIPVGIAMYFAMIPAGYVIAFHV</sequence>
<name>X8C8A4_MYCXE</name>
<protein>
    <submittedName>
        <fullName evidence="2">Putative membrane protein</fullName>
    </submittedName>
</protein>
<keyword evidence="1" id="KW-0472">Membrane</keyword>
<reference evidence="2" key="1">
    <citation type="submission" date="2014-01" db="EMBL/GenBank/DDBJ databases">
        <authorList>
            <person name="Brown-Elliot B."/>
            <person name="Wallace R."/>
            <person name="Lenaerts A."/>
            <person name="Ordway D."/>
            <person name="DeGroote M.A."/>
            <person name="Parker T."/>
            <person name="Sizemore C."/>
            <person name="Tallon L.J."/>
            <person name="Sadzewicz L.K."/>
            <person name="Sengamalay N."/>
            <person name="Fraser C.M."/>
            <person name="Hine E."/>
            <person name="Shefchek K.A."/>
            <person name="Das S.P."/>
            <person name="Tettelin H."/>
        </authorList>
    </citation>
    <scope>NUCLEOTIDE SEQUENCE [LARGE SCALE GENOMIC DNA]</scope>
    <source>
        <strain evidence="2">4042</strain>
    </source>
</reference>
<feature type="transmembrane region" description="Helical" evidence="1">
    <location>
        <begin position="36"/>
        <end position="58"/>
    </location>
</feature>